<dbReference type="Proteomes" id="UP000029033">
    <property type="component" value="Unassembled WGS sequence"/>
</dbReference>
<proteinExistence type="predicted"/>
<evidence type="ECO:0000313" key="2">
    <source>
        <dbReference type="Proteomes" id="UP000029033"/>
    </source>
</evidence>
<evidence type="ECO:0000313" key="1">
    <source>
        <dbReference type="EMBL" id="KFI95331.1"/>
    </source>
</evidence>
<sequence length="139" mass="15287">MAVPRAEACLARMRIDQGRFGDAQLLYAQAANAVEDYADHIAADGGSGGLYDLVPDHAKLLTDYADMLSRCGEAPHVMEHVAQQAIDLYQARNKETSGYGLQLSRLYLILADAARRRHLPEKAELLSEQANAYLQQSRG</sequence>
<dbReference type="EMBL" id="JGZO01000003">
    <property type="protein sequence ID" value="KFI95331.1"/>
    <property type="molecule type" value="Genomic_DNA"/>
</dbReference>
<protein>
    <submittedName>
        <fullName evidence="1">Uncharacterized protein</fullName>
    </submittedName>
</protein>
<comment type="caution">
    <text evidence="1">The sequence shown here is derived from an EMBL/GenBank/DDBJ whole genome shotgun (WGS) entry which is preliminary data.</text>
</comment>
<organism evidence="1 2">
    <name type="scientific">Bifidobacterium scardovii</name>
    <dbReference type="NCBI Taxonomy" id="158787"/>
    <lineage>
        <taxon>Bacteria</taxon>
        <taxon>Bacillati</taxon>
        <taxon>Actinomycetota</taxon>
        <taxon>Actinomycetes</taxon>
        <taxon>Bifidobacteriales</taxon>
        <taxon>Bifidobacteriaceae</taxon>
        <taxon>Bifidobacterium</taxon>
    </lineage>
</organism>
<accession>A0A087DII1</accession>
<dbReference type="AlphaFoldDB" id="A0A087DII1"/>
<reference evidence="1 2" key="1">
    <citation type="submission" date="2014-03" db="EMBL/GenBank/DDBJ databases">
        <title>Genomics of Bifidobacteria.</title>
        <authorList>
            <person name="Ventura M."/>
            <person name="Milani C."/>
            <person name="Lugli G.A."/>
        </authorList>
    </citation>
    <scope>NUCLEOTIDE SEQUENCE [LARGE SCALE GENOMIC DNA]</scope>
    <source>
        <strain evidence="1 2">LMG 21589</strain>
    </source>
</reference>
<name>A0A087DII1_9BIFI</name>
<keyword evidence="2" id="KW-1185">Reference proteome</keyword>
<gene>
    <name evidence="1" type="ORF">BSCA_1294</name>
</gene>